<dbReference type="Proteomes" id="UP000002204">
    <property type="component" value="Chromosome"/>
</dbReference>
<dbReference type="InterPro" id="IPR002372">
    <property type="entry name" value="PQQ_rpt_dom"/>
</dbReference>
<gene>
    <name evidence="3" type="ordered locus">RER_07700</name>
</gene>
<dbReference type="PANTHER" id="PTHR34512:SF30">
    <property type="entry name" value="OUTER MEMBRANE PROTEIN ASSEMBLY FACTOR BAMB"/>
    <property type="match status" value="1"/>
</dbReference>
<dbReference type="EMBL" id="AP008957">
    <property type="protein sequence ID" value="BAH31478.1"/>
    <property type="molecule type" value="Genomic_DNA"/>
</dbReference>
<reference evidence="4" key="1">
    <citation type="submission" date="2005-03" db="EMBL/GenBank/DDBJ databases">
        <title>Comparison of the complete genome sequences of Rhodococcus erythropolis PR4 and Rhodococcus opacus B4.</title>
        <authorList>
            <person name="Takarada H."/>
            <person name="Sekine M."/>
            <person name="Hosoyama A."/>
            <person name="Yamada R."/>
            <person name="Fujisawa T."/>
            <person name="Omata S."/>
            <person name="Shimizu A."/>
            <person name="Tsukatani N."/>
            <person name="Tanikawa S."/>
            <person name="Fujita N."/>
            <person name="Harayama S."/>
        </authorList>
    </citation>
    <scope>NUCLEOTIDE SEQUENCE [LARGE SCALE GENOMIC DNA]</scope>
    <source>
        <strain evidence="4">PR4 / NBRC 100887</strain>
    </source>
</reference>
<dbReference type="HOGENOM" id="CLU_508862_0_0_11"/>
<feature type="domain" description="Pyrrolo-quinoline quinone repeat" evidence="2">
    <location>
        <begin position="323"/>
        <end position="430"/>
    </location>
</feature>
<dbReference type="InterPro" id="IPR011047">
    <property type="entry name" value="Quinoprotein_ADH-like_sf"/>
</dbReference>
<protein>
    <recommendedName>
        <fullName evidence="2">Pyrrolo-quinoline quinone repeat domain-containing protein</fullName>
    </recommendedName>
</protein>
<dbReference type="KEGG" id="rer:RER_07700"/>
<dbReference type="SMART" id="SM00564">
    <property type="entry name" value="PQQ"/>
    <property type="match status" value="4"/>
</dbReference>
<dbReference type="AlphaFoldDB" id="C0ZQ00"/>
<feature type="chain" id="PRO_5002904085" description="Pyrrolo-quinoline quinone repeat domain-containing protein" evidence="1">
    <location>
        <begin position="23"/>
        <end position="535"/>
    </location>
</feature>
<dbReference type="Gene3D" id="2.130.10.10">
    <property type="entry name" value="YVTN repeat-like/Quinoprotein amine dehydrogenase"/>
    <property type="match status" value="2"/>
</dbReference>
<reference evidence="3 4" key="2">
    <citation type="journal article" date="2006" name="Environ. Microbiol.">
        <title>Sequence analysis of three plasmids harboured in Rhodococcus erythropolis strain PR4.</title>
        <authorList>
            <person name="Sekine M."/>
            <person name="Tanikawa S."/>
            <person name="Omata S."/>
            <person name="Saito M."/>
            <person name="Fujisawa T."/>
            <person name="Tsukatani N."/>
            <person name="Tajima T."/>
            <person name="Sekigawa T."/>
            <person name="Kosugi H."/>
            <person name="Matsuo Y."/>
            <person name="Nishiko R."/>
            <person name="Imamura K."/>
            <person name="Ito M."/>
            <person name="Narita H."/>
            <person name="Tago S."/>
            <person name="Fujita N."/>
            <person name="Harayama S."/>
        </authorList>
    </citation>
    <scope>NUCLEOTIDE SEQUENCE [LARGE SCALE GENOMIC DNA]</scope>
    <source>
        <strain evidence="4">PR4 / NBRC 100887</strain>
    </source>
</reference>
<dbReference type="PANTHER" id="PTHR34512">
    <property type="entry name" value="CELL SURFACE PROTEIN"/>
    <property type="match status" value="1"/>
</dbReference>
<organism evidence="3 4">
    <name type="scientific">Rhodococcus erythropolis (strain PR4 / NBRC 100887)</name>
    <dbReference type="NCBI Taxonomy" id="234621"/>
    <lineage>
        <taxon>Bacteria</taxon>
        <taxon>Bacillati</taxon>
        <taxon>Actinomycetota</taxon>
        <taxon>Actinomycetes</taxon>
        <taxon>Mycobacteriales</taxon>
        <taxon>Nocardiaceae</taxon>
        <taxon>Rhodococcus</taxon>
        <taxon>Rhodococcus erythropolis group</taxon>
    </lineage>
</organism>
<evidence type="ECO:0000313" key="3">
    <source>
        <dbReference type="EMBL" id="BAH31478.1"/>
    </source>
</evidence>
<keyword evidence="1" id="KW-0732">Signal</keyword>
<name>C0ZQ00_RHOE4</name>
<evidence type="ECO:0000313" key="4">
    <source>
        <dbReference type="Proteomes" id="UP000002204"/>
    </source>
</evidence>
<dbReference type="eggNOG" id="COG1520">
    <property type="taxonomic scope" value="Bacteria"/>
</dbReference>
<evidence type="ECO:0000259" key="2">
    <source>
        <dbReference type="Pfam" id="PF13360"/>
    </source>
</evidence>
<accession>C0ZQ00</accession>
<dbReference type="PATRIC" id="fig|234621.6.peg.1221"/>
<dbReference type="InterPro" id="IPR015943">
    <property type="entry name" value="WD40/YVTN_repeat-like_dom_sf"/>
</dbReference>
<dbReference type="Pfam" id="PF13360">
    <property type="entry name" value="PQQ_2"/>
    <property type="match status" value="1"/>
</dbReference>
<evidence type="ECO:0000256" key="1">
    <source>
        <dbReference type="SAM" id="SignalP"/>
    </source>
</evidence>
<sequence length="535" mass="55280">MGQILFIAATLATTAIVGVASAQPVTGSFDTGSLGAGSVETDTTLPYAETGWVTNHGDPGNRKLQPGVTPAAEYARWTALEGAATLTTPTLLPNGNIAVTTGKAEGNANLHILDRFGDTVWTSPAWNGKVGVDSAAIMSSPIIDIDGNIYITDADQFWSYTSDGDLRWVLDLPAAPTPNPFAAGSRAINPFITAVFTKDGAVLGTTTFGQVVVADRATGELRAPILQLPGQLAKRHTKTPMSPSMWSDGIMDPAIQDPIFQILLGGIVQSANTPAVDEKTGRVFVAATDTETDKGALYGLDVTPPRGGQPGSVDIAFSTQMGPGSGSSPVLSPDAQLVYTCDDEGLLYAFDTSTGRLVWSAPSNAAAAAVSVDQQGTIYTLTNPGVASAFNTVGEKLWDADLSAVTSAALPVNDVYGAPIVRGNGNPTVVNGAVLIEVFYGYDVPVQGHPVSIPVKSAIVELDPATGVARRDVASATDTTEGLLAVMPDGRMFSTLGSMTSTAVAPLAPMVNANLPEGLEVLRPQGGLDGFLPIR</sequence>
<feature type="signal peptide" evidence="1">
    <location>
        <begin position="1"/>
        <end position="22"/>
    </location>
</feature>
<proteinExistence type="predicted"/>
<dbReference type="InterPro" id="IPR018391">
    <property type="entry name" value="PQQ_b-propeller_rpt"/>
</dbReference>
<dbReference type="SUPFAM" id="SSF50998">
    <property type="entry name" value="Quinoprotein alcohol dehydrogenase-like"/>
    <property type="match status" value="1"/>
</dbReference>